<sequence>MMARKTNRPKGLSKADRDLWDHVARSVDPIESNRFTGEENATIKVPTSERTEKDNTTMVSITATPTPNTPPARRSIDPVALKKAMESWPNAPLERRAQAVEPSLRQNVPGLDKRTAERLRKGKMEIDGKLDLHGLTRAEAHRRLRSFITAAQIQGKRCVLVITGKGSSKQKSDDAPFMKSEKSGILREAVPKWLMAPDLRQLVIDIRHAQPKHGGSGALYVLLRRSRP</sequence>
<dbReference type="PANTHER" id="PTHR35562">
    <property type="entry name" value="DNA ENDONUCLEASE SMRA-RELATED"/>
    <property type="match status" value="1"/>
</dbReference>
<dbReference type="InterPro" id="IPR002625">
    <property type="entry name" value="Smr_dom"/>
</dbReference>
<gene>
    <name evidence="2" type="ORF">J0X12_03855</name>
</gene>
<dbReference type="Pfam" id="PF01713">
    <property type="entry name" value="Smr"/>
    <property type="match status" value="1"/>
</dbReference>
<dbReference type="Gene3D" id="3.30.1370.110">
    <property type="match status" value="1"/>
</dbReference>
<dbReference type="Proteomes" id="UP000664761">
    <property type="component" value="Unassembled WGS sequence"/>
</dbReference>
<proteinExistence type="predicted"/>
<accession>A0ABS3F2I8</accession>
<protein>
    <submittedName>
        <fullName evidence="2">Smr/MutS family protein</fullName>
    </submittedName>
</protein>
<organism evidence="2 3">
    <name type="scientific">Sneathiella sedimenti</name>
    <dbReference type="NCBI Taxonomy" id="2816034"/>
    <lineage>
        <taxon>Bacteria</taxon>
        <taxon>Pseudomonadati</taxon>
        <taxon>Pseudomonadota</taxon>
        <taxon>Alphaproteobacteria</taxon>
        <taxon>Sneathiellales</taxon>
        <taxon>Sneathiellaceae</taxon>
        <taxon>Sneathiella</taxon>
    </lineage>
</organism>
<dbReference type="SMART" id="SM00463">
    <property type="entry name" value="SMR"/>
    <property type="match status" value="1"/>
</dbReference>
<dbReference type="PANTHER" id="PTHR35562:SF2">
    <property type="entry name" value="DNA ENDONUCLEASE SMRA-RELATED"/>
    <property type="match status" value="1"/>
</dbReference>
<dbReference type="EMBL" id="JAFLNC010000001">
    <property type="protein sequence ID" value="MBO0332734.1"/>
    <property type="molecule type" value="Genomic_DNA"/>
</dbReference>
<comment type="caution">
    <text evidence="2">The sequence shown here is derived from an EMBL/GenBank/DDBJ whole genome shotgun (WGS) entry which is preliminary data.</text>
</comment>
<dbReference type="RefSeq" id="WP_207042433.1">
    <property type="nucleotide sequence ID" value="NZ_JAFLNC010000001.1"/>
</dbReference>
<reference evidence="2 3" key="1">
    <citation type="submission" date="2021-03" db="EMBL/GenBank/DDBJ databases">
        <title>Sneathiella sp. CAU 1612 isolated from Kang Won-do.</title>
        <authorList>
            <person name="Kim W."/>
        </authorList>
    </citation>
    <scope>NUCLEOTIDE SEQUENCE [LARGE SCALE GENOMIC DNA]</scope>
    <source>
        <strain evidence="2 3">CAU 1612</strain>
    </source>
</reference>
<name>A0ABS3F2I8_9PROT</name>
<feature type="domain" description="Smr" evidence="1">
    <location>
        <begin position="130"/>
        <end position="224"/>
    </location>
</feature>
<dbReference type="SUPFAM" id="SSF160443">
    <property type="entry name" value="SMR domain-like"/>
    <property type="match status" value="1"/>
</dbReference>
<evidence type="ECO:0000259" key="1">
    <source>
        <dbReference type="PROSITE" id="PS50828"/>
    </source>
</evidence>
<dbReference type="PROSITE" id="PS50828">
    <property type="entry name" value="SMR"/>
    <property type="match status" value="1"/>
</dbReference>
<evidence type="ECO:0000313" key="3">
    <source>
        <dbReference type="Proteomes" id="UP000664761"/>
    </source>
</evidence>
<dbReference type="InterPro" id="IPR036063">
    <property type="entry name" value="Smr_dom_sf"/>
</dbReference>
<evidence type="ECO:0000313" key="2">
    <source>
        <dbReference type="EMBL" id="MBO0332734.1"/>
    </source>
</evidence>
<keyword evidence="3" id="KW-1185">Reference proteome</keyword>